<keyword evidence="1" id="KW-0812">Transmembrane</keyword>
<sequence>MIRTRFYPVIAVSILGGFILWFAGVILQSHVFIETTQGIYQTIPVKDGEQLSLSFIHSVQRTPVIENFIIEDSGIFILDSTEYQSFGVGLPFLTEDGIFQAEKGKFVMRGMNRPQQCLRLRTGPEAKLSLTYAGRTIPLYSVFPAGTLVTVRVAPLYSRWF</sequence>
<dbReference type="Pfam" id="PF08905">
    <property type="entry name" value="DUF1850"/>
    <property type="match status" value="1"/>
</dbReference>
<proteinExistence type="predicted"/>
<keyword evidence="1" id="KW-0472">Membrane</keyword>
<name>A0A212LU81_9FIRM</name>
<reference evidence="2" key="1">
    <citation type="submission" date="2016-08" db="EMBL/GenBank/DDBJ databases">
        <authorList>
            <person name="Seilhamer J.J."/>
        </authorList>
    </citation>
    <scope>NUCLEOTIDE SEQUENCE</scope>
    <source>
        <strain evidence="2">86</strain>
    </source>
</reference>
<dbReference type="EMBL" id="FMJE01000003">
    <property type="protein sequence ID" value="SCM81082.1"/>
    <property type="molecule type" value="Genomic_DNA"/>
</dbReference>
<organism evidence="2">
    <name type="scientific">uncultured Sporomusa sp</name>
    <dbReference type="NCBI Taxonomy" id="307249"/>
    <lineage>
        <taxon>Bacteria</taxon>
        <taxon>Bacillati</taxon>
        <taxon>Bacillota</taxon>
        <taxon>Negativicutes</taxon>
        <taxon>Selenomonadales</taxon>
        <taxon>Sporomusaceae</taxon>
        <taxon>Sporomusa</taxon>
        <taxon>environmental samples</taxon>
    </lineage>
</organism>
<feature type="transmembrane region" description="Helical" evidence="1">
    <location>
        <begin position="6"/>
        <end position="27"/>
    </location>
</feature>
<evidence type="ECO:0000256" key="1">
    <source>
        <dbReference type="SAM" id="Phobius"/>
    </source>
</evidence>
<dbReference type="AlphaFoldDB" id="A0A212LU81"/>
<evidence type="ECO:0000313" key="2">
    <source>
        <dbReference type="EMBL" id="SCM81082.1"/>
    </source>
</evidence>
<dbReference type="RefSeq" id="WP_288184213.1">
    <property type="nucleotide sequence ID" value="NZ_LT608335.1"/>
</dbReference>
<dbReference type="InterPro" id="IPR015001">
    <property type="entry name" value="DUF1850"/>
</dbReference>
<protein>
    <recommendedName>
        <fullName evidence="3">DUF1850 domain-containing protein</fullName>
    </recommendedName>
</protein>
<gene>
    <name evidence="2" type="ORF">KL86SPO_31261</name>
</gene>
<keyword evidence="1" id="KW-1133">Transmembrane helix</keyword>
<evidence type="ECO:0008006" key="3">
    <source>
        <dbReference type="Google" id="ProtNLM"/>
    </source>
</evidence>
<accession>A0A212LU81</accession>